<dbReference type="EMBL" id="JARJFB010000032">
    <property type="protein sequence ID" value="MEA0970628.1"/>
    <property type="molecule type" value="Genomic_DNA"/>
</dbReference>
<comment type="caution">
    <text evidence="2">The sequence shown here is derived from an EMBL/GenBank/DDBJ whole genome shotgun (WGS) entry which is preliminary data.</text>
</comment>
<dbReference type="Gene3D" id="3.40.50.720">
    <property type="entry name" value="NAD(P)-binding Rossmann-like Domain"/>
    <property type="match status" value="1"/>
</dbReference>
<accession>A0ABU5NBT4</accession>
<dbReference type="NCBIfam" id="NF009093">
    <property type="entry name" value="PRK12429.1"/>
    <property type="match status" value="1"/>
</dbReference>
<evidence type="ECO:0000313" key="3">
    <source>
        <dbReference type="Proteomes" id="UP001291687"/>
    </source>
</evidence>
<protein>
    <submittedName>
        <fullName evidence="2">3-hydroxybutyrate dehydrogenase</fullName>
    </submittedName>
</protein>
<organism evidence="2 3">
    <name type="scientific">Candidatus Megaera venefica</name>
    <dbReference type="NCBI Taxonomy" id="2055910"/>
    <lineage>
        <taxon>Bacteria</taxon>
        <taxon>Pseudomonadati</taxon>
        <taxon>Pseudomonadota</taxon>
        <taxon>Alphaproteobacteria</taxon>
        <taxon>Rickettsiales</taxon>
        <taxon>Rickettsiaceae</taxon>
        <taxon>Candidatus Megaera</taxon>
    </lineage>
</organism>
<dbReference type="InterPro" id="IPR036291">
    <property type="entry name" value="NAD(P)-bd_dom_sf"/>
</dbReference>
<evidence type="ECO:0000313" key="2">
    <source>
        <dbReference type="EMBL" id="MEA0970628.1"/>
    </source>
</evidence>
<dbReference type="PANTHER" id="PTHR42879">
    <property type="entry name" value="3-OXOACYL-(ACYL-CARRIER-PROTEIN) REDUCTASE"/>
    <property type="match status" value="1"/>
</dbReference>
<dbReference type="PROSITE" id="PS00061">
    <property type="entry name" value="ADH_SHORT"/>
    <property type="match status" value="1"/>
</dbReference>
<dbReference type="PRINTS" id="PR00080">
    <property type="entry name" value="SDRFAMILY"/>
</dbReference>
<dbReference type="PRINTS" id="PR00081">
    <property type="entry name" value="GDHRDH"/>
</dbReference>
<gene>
    <name evidence="2" type="ORF">Megvenef_00595</name>
</gene>
<comment type="similarity">
    <text evidence="1">Belongs to the short-chain dehydrogenases/reductases (SDR) family.</text>
</comment>
<dbReference type="InterPro" id="IPR011294">
    <property type="entry name" value="3-OHbutyrate_DH"/>
</dbReference>
<dbReference type="NCBIfam" id="TIGR01963">
    <property type="entry name" value="PHB_DH"/>
    <property type="match status" value="1"/>
</dbReference>
<dbReference type="InterPro" id="IPR002347">
    <property type="entry name" value="SDR_fam"/>
</dbReference>
<dbReference type="InterPro" id="IPR020904">
    <property type="entry name" value="Sc_DH/Rdtase_CS"/>
</dbReference>
<dbReference type="Pfam" id="PF13561">
    <property type="entry name" value="adh_short_C2"/>
    <property type="match status" value="1"/>
</dbReference>
<name>A0ABU5NBT4_9RICK</name>
<proteinExistence type="inferred from homology"/>
<keyword evidence="3" id="KW-1185">Reference proteome</keyword>
<evidence type="ECO:0000256" key="1">
    <source>
        <dbReference type="ARBA" id="ARBA00006484"/>
    </source>
</evidence>
<sequence length="264" mass="28387">MVLAYMKDKVVIITGSTSGIGLGIAKKFASSGAKIVINGFAELKQVNEITQELKSLGANEVLFDGANLSKPEEIDSMFKNVINQFQAVDILVNNAGIQFVSPIEDFPPEKWEAIMRVDLIASFYTIKNAIPHMKKKKWGRIINIASAHALVASPFKSAYVAAKHGMLGLTKTVALEVAKDSITVNAICPGYVKTPLVLGQVADTAKARGMSEEEVIDKIILGAQATKKFVEIEEVASLAYYLCSKEAASITGTSLSMDGGWTSQ</sequence>
<dbReference type="Proteomes" id="UP001291687">
    <property type="component" value="Unassembled WGS sequence"/>
</dbReference>
<dbReference type="SUPFAM" id="SSF51735">
    <property type="entry name" value="NAD(P)-binding Rossmann-fold domains"/>
    <property type="match status" value="1"/>
</dbReference>
<dbReference type="InterPro" id="IPR050259">
    <property type="entry name" value="SDR"/>
</dbReference>
<reference evidence="2 3" key="1">
    <citation type="submission" date="2023-03" db="EMBL/GenBank/DDBJ databases">
        <title>Host association and intracellularity evolved multiple times independently in the Rickettsiales.</title>
        <authorList>
            <person name="Castelli M."/>
            <person name="Nardi T."/>
            <person name="Gammuto L."/>
            <person name="Bellinzona G."/>
            <person name="Sabaneyeva E."/>
            <person name="Potekhin A."/>
            <person name="Serra V."/>
            <person name="Petroni G."/>
            <person name="Sassera D."/>
        </authorList>
    </citation>
    <scope>NUCLEOTIDE SEQUENCE [LARGE SCALE GENOMIC DNA]</scope>
    <source>
        <strain evidence="2 3">Sr 2-6</strain>
    </source>
</reference>
<dbReference type="PANTHER" id="PTHR42879:SF2">
    <property type="entry name" value="3-OXOACYL-[ACYL-CARRIER-PROTEIN] REDUCTASE FABG"/>
    <property type="match status" value="1"/>
</dbReference>